<feature type="transmembrane region" description="Helical" evidence="1">
    <location>
        <begin position="309"/>
        <end position="332"/>
    </location>
</feature>
<keyword evidence="1" id="KW-0472">Membrane</keyword>
<gene>
    <name evidence="2" type="ORF">DFR86_00120</name>
</gene>
<dbReference type="Proteomes" id="UP000248410">
    <property type="component" value="Chromosome"/>
</dbReference>
<accession>A0A2U9IJC5</accession>
<dbReference type="KEGG" id="asul:DFR86_00120"/>
<protein>
    <submittedName>
        <fullName evidence="2">Uncharacterized protein</fullName>
    </submittedName>
</protein>
<feature type="transmembrane region" description="Helical" evidence="1">
    <location>
        <begin position="245"/>
        <end position="268"/>
    </location>
</feature>
<evidence type="ECO:0000313" key="3">
    <source>
        <dbReference type="Proteomes" id="UP000248410"/>
    </source>
</evidence>
<feature type="transmembrane region" description="Helical" evidence="1">
    <location>
        <begin position="338"/>
        <end position="356"/>
    </location>
</feature>
<feature type="transmembrane region" description="Helical" evidence="1">
    <location>
        <begin position="17"/>
        <end position="35"/>
    </location>
</feature>
<keyword evidence="3" id="KW-1185">Reference proteome</keyword>
<feature type="transmembrane region" description="Helical" evidence="1">
    <location>
        <begin position="173"/>
        <end position="190"/>
    </location>
</feature>
<organism evidence="2 3">
    <name type="scientific">Acidianus sulfidivorans JP7</name>
    <dbReference type="NCBI Taxonomy" id="619593"/>
    <lineage>
        <taxon>Archaea</taxon>
        <taxon>Thermoproteota</taxon>
        <taxon>Thermoprotei</taxon>
        <taxon>Sulfolobales</taxon>
        <taxon>Sulfolobaceae</taxon>
        <taxon>Acidianus</taxon>
    </lineage>
</organism>
<feature type="transmembrane region" description="Helical" evidence="1">
    <location>
        <begin position="274"/>
        <end position="297"/>
    </location>
</feature>
<name>A0A2U9IJC5_9CREN</name>
<feature type="transmembrane region" description="Helical" evidence="1">
    <location>
        <begin position="100"/>
        <end position="121"/>
    </location>
</feature>
<sequence length="380" mass="43738">MSDIYYLLTLPINRWKVSLALFLGNLFILGLYYLGFGTFSIKLFGVFFVPIYLAFAAISLSLSSILYNAKSSKKIIVSLLVSAWYISPIFHFYFSPTAIFFVNYYGYVLVGFLLFSLVLAFRSLNKLHYVVFTLEEKGTIRDIINFSGRKPFTSVFLKALLTSETFRVRIRTYQLLILSSVIAIILYYLSNLSFTLFTFIPLSIIISFSVTIIMSIFAFFNAVITFTFEPIWLSMGILKPREYAFYYFLGNALKLFFIFLPINLVLLINEKTFGVGIFNLIVPELSYIFIASLYARFNSRQIRSENDVLLLPSLSQLFIALLYSILIFVMIIPLSLWLVSHSFLPILIAIFSFVVIDVPFLSSNEYWEEVVEKIVENGFV</sequence>
<feature type="transmembrane region" description="Helical" evidence="1">
    <location>
        <begin position="196"/>
        <end position="224"/>
    </location>
</feature>
<reference evidence="2 3" key="1">
    <citation type="submission" date="2018-05" db="EMBL/GenBank/DDBJ databases">
        <title>Complete Genome Sequences of Extremely Thermoacidophilic, Metal-Mobilizing Type-Strain Members of the Archaeal Family Sulfolobaceae: Acidianus brierleyi DSM-1651T, Acidianus sulfidivorans DSM-18786T, Metallosphaera hakonensis DSM-7519T, and Metallosphaera prunae DSM-10039T.</title>
        <authorList>
            <person name="Counts J.A."/>
            <person name="Kelly R.M."/>
        </authorList>
    </citation>
    <scope>NUCLEOTIDE SEQUENCE [LARGE SCALE GENOMIC DNA]</scope>
    <source>
        <strain evidence="2 3">JP7</strain>
    </source>
</reference>
<feature type="transmembrane region" description="Helical" evidence="1">
    <location>
        <begin position="75"/>
        <end position="94"/>
    </location>
</feature>
<evidence type="ECO:0000256" key="1">
    <source>
        <dbReference type="SAM" id="Phobius"/>
    </source>
</evidence>
<feature type="transmembrane region" description="Helical" evidence="1">
    <location>
        <begin position="41"/>
        <end position="63"/>
    </location>
</feature>
<keyword evidence="1" id="KW-1133">Transmembrane helix</keyword>
<dbReference type="EMBL" id="CP029288">
    <property type="protein sequence ID" value="AWR96110.1"/>
    <property type="molecule type" value="Genomic_DNA"/>
</dbReference>
<evidence type="ECO:0000313" key="2">
    <source>
        <dbReference type="EMBL" id="AWR96110.1"/>
    </source>
</evidence>
<keyword evidence="1" id="KW-0812">Transmembrane</keyword>
<proteinExistence type="predicted"/>
<dbReference type="AlphaFoldDB" id="A0A2U9IJC5"/>